<dbReference type="AlphaFoldDB" id="A0ABD3IBN6"/>
<comment type="caution">
    <text evidence="1">The sequence shown here is derived from an EMBL/GenBank/DDBJ whole genome shotgun (WGS) entry which is preliminary data.</text>
</comment>
<evidence type="ECO:0000313" key="2">
    <source>
        <dbReference type="Proteomes" id="UP001633002"/>
    </source>
</evidence>
<evidence type="ECO:0000313" key="1">
    <source>
        <dbReference type="EMBL" id="KAL3698959.1"/>
    </source>
</evidence>
<dbReference type="EMBL" id="JBJQOH010000001">
    <property type="protein sequence ID" value="KAL3698959.1"/>
    <property type="molecule type" value="Genomic_DNA"/>
</dbReference>
<sequence length="297" mass="33767">MLKSKYKREAIESLVKEDGALITEHEEILRETQVFYQNLFREEEASTGEEWEEETTENLRLLTNQVCPEQRGRIERVPDMEELERTVDLLPPEKSPGLDGVTSEAPLMAMLRNEQVKGQIQGLEAGNGRQILEALFADDTGLLIQAEETEWRKAEKVIRRFETMSGAKLNVVKSLVVPTGFEEPPVWLAQSGRRITTEREVWSHLGCPLGVNLSEEQEVNPRALGLTKDGYQEPTKLCRRFVWGVNKEGYDKKALIAWQKICKRKEDGGPGLISFDLQAKALKLKQITNLKFSTENA</sequence>
<name>A0ABD3IBN6_9MARC</name>
<protein>
    <recommendedName>
        <fullName evidence="3">Reverse transcriptase domain-containing protein</fullName>
    </recommendedName>
</protein>
<accession>A0ABD3IBN6</accession>
<reference evidence="1 2" key="1">
    <citation type="submission" date="2024-09" db="EMBL/GenBank/DDBJ databases">
        <title>Chromosome-scale assembly of Riccia sorocarpa.</title>
        <authorList>
            <person name="Paukszto L."/>
        </authorList>
    </citation>
    <scope>NUCLEOTIDE SEQUENCE [LARGE SCALE GENOMIC DNA]</scope>
    <source>
        <strain evidence="1">LP-2024</strain>
        <tissue evidence="1">Aerial parts of the thallus</tissue>
    </source>
</reference>
<proteinExistence type="predicted"/>
<evidence type="ECO:0008006" key="3">
    <source>
        <dbReference type="Google" id="ProtNLM"/>
    </source>
</evidence>
<keyword evidence="2" id="KW-1185">Reference proteome</keyword>
<organism evidence="1 2">
    <name type="scientific">Riccia sorocarpa</name>
    <dbReference type="NCBI Taxonomy" id="122646"/>
    <lineage>
        <taxon>Eukaryota</taxon>
        <taxon>Viridiplantae</taxon>
        <taxon>Streptophyta</taxon>
        <taxon>Embryophyta</taxon>
        <taxon>Marchantiophyta</taxon>
        <taxon>Marchantiopsida</taxon>
        <taxon>Marchantiidae</taxon>
        <taxon>Marchantiales</taxon>
        <taxon>Ricciaceae</taxon>
        <taxon>Riccia</taxon>
    </lineage>
</organism>
<dbReference type="Proteomes" id="UP001633002">
    <property type="component" value="Unassembled WGS sequence"/>
</dbReference>
<gene>
    <name evidence="1" type="ORF">R1sor_016981</name>
</gene>